<name>A0A4R5KIZ4_9BACL</name>
<sequence length="438" mass="48230">MKKTLLLALIFIILLQLAACGRPDAPQEKADNNAGSKQVTLRYSWWGSDDRNKAILAAIDAYQKLNPNVKIEGEYGAFAQYYQKLLAQLAGGTAPDIVSVDYKWVPDLIANGKPFVDMNTMKDKIDMSGLDMKFAAAQGGDGKYLLGLPLGINGMGLLYNKKALTDAGIDINNNWDWDALMAAGTKLHQADKTKYMMFLNNDHYIYLLKTQLKQKTGNNIINDDGSLGFSRQDLVDVFTYIKNMLDNGVIPPFPEAVQYESVYADQTPGWLNGTYSVYPTSASKIPSIEAASKFDVDVARYPVAKDAKNPGIITSPSMLLTINSKSPNIDESAKFISWFMNSKEAALILKDVNGVPAVQPTAKLLEEQKLINPNIAKMVEQALPFAGTPENSLSVNAEIDTILKDYVHKLGYQKLTPEQTADGLIKDVTSKIKEVNKK</sequence>
<dbReference type="EMBL" id="SMRT01000010">
    <property type="protein sequence ID" value="TDF95386.1"/>
    <property type="molecule type" value="Genomic_DNA"/>
</dbReference>
<evidence type="ECO:0000313" key="2">
    <source>
        <dbReference type="EMBL" id="TDF95386.1"/>
    </source>
</evidence>
<dbReference type="Gene3D" id="3.40.190.10">
    <property type="entry name" value="Periplasmic binding protein-like II"/>
    <property type="match status" value="2"/>
</dbReference>
<dbReference type="InterPro" id="IPR050490">
    <property type="entry name" value="Bact_solute-bd_prot1"/>
</dbReference>
<dbReference type="SUPFAM" id="SSF53850">
    <property type="entry name" value="Periplasmic binding protein-like II"/>
    <property type="match status" value="1"/>
</dbReference>
<evidence type="ECO:0000256" key="1">
    <source>
        <dbReference type="SAM" id="SignalP"/>
    </source>
</evidence>
<dbReference type="AlphaFoldDB" id="A0A4R5KIZ4"/>
<dbReference type="InterPro" id="IPR006059">
    <property type="entry name" value="SBP"/>
</dbReference>
<dbReference type="PANTHER" id="PTHR43649:SF11">
    <property type="entry name" value="ABC TRANSPORTER SUBSTRATE-BINDING PROTEIN YESO-RELATED"/>
    <property type="match status" value="1"/>
</dbReference>
<dbReference type="Proteomes" id="UP000295636">
    <property type="component" value="Unassembled WGS sequence"/>
</dbReference>
<dbReference type="Pfam" id="PF01547">
    <property type="entry name" value="SBP_bac_1"/>
    <property type="match status" value="1"/>
</dbReference>
<gene>
    <name evidence="2" type="ORF">E1757_19925</name>
</gene>
<dbReference type="OrthoDB" id="7918484at2"/>
<feature type="signal peptide" evidence="1">
    <location>
        <begin position="1"/>
        <end position="18"/>
    </location>
</feature>
<feature type="chain" id="PRO_5039325570" evidence="1">
    <location>
        <begin position="19"/>
        <end position="438"/>
    </location>
</feature>
<comment type="caution">
    <text evidence="2">The sequence shown here is derived from an EMBL/GenBank/DDBJ whole genome shotgun (WGS) entry which is preliminary data.</text>
</comment>
<accession>A0A4R5KIZ4</accession>
<keyword evidence="1" id="KW-0732">Signal</keyword>
<dbReference type="PANTHER" id="PTHR43649">
    <property type="entry name" value="ARABINOSE-BINDING PROTEIN-RELATED"/>
    <property type="match status" value="1"/>
</dbReference>
<keyword evidence="3" id="KW-1185">Reference proteome</keyword>
<evidence type="ECO:0000313" key="3">
    <source>
        <dbReference type="Proteomes" id="UP000295636"/>
    </source>
</evidence>
<reference evidence="2 3" key="1">
    <citation type="submission" date="2019-03" db="EMBL/GenBank/DDBJ databases">
        <title>This is whole genome sequence of Paenibacillus sp MS74 strain.</title>
        <authorList>
            <person name="Trinh H.N."/>
        </authorList>
    </citation>
    <scope>NUCLEOTIDE SEQUENCE [LARGE SCALE GENOMIC DNA]</scope>
    <source>
        <strain evidence="2 3">MS74</strain>
    </source>
</reference>
<organism evidence="2 3">
    <name type="scientific">Paenibacillus piri</name>
    <dbReference type="NCBI Taxonomy" id="2547395"/>
    <lineage>
        <taxon>Bacteria</taxon>
        <taxon>Bacillati</taxon>
        <taxon>Bacillota</taxon>
        <taxon>Bacilli</taxon>
        <taxon>Bacillales</taxon>
        <taxon>Paenibacillaceae</taxon>
        <taxon>Paenibacillus</taxon>
    </lineage>
</organism>
<dbReference type="RefSeq" id="WP_133231350.1">
    <property type="nucleotide sequence ID" value="NZ_SMRT01000010.1"/>
</dbReference>
<proteinExistence type="predicted"/>
<protein>
    <submittedName>
        <fullName evidence="2">Extracellular solute-binding protein</fullName>
    </submittedName>
</protein>